<evidence type="ECO:0000256" key="1">
    <source>
        <dbReference type="ARBA" id="ARBA00022741"/>
    </source>
</evidence>
<dbReference type="EMBL" id="CP019082">
    <property type="protein sequence ID" value="APW60925.1"/>
    <property type="molecule type" value="Genomic_DNA"/>
</dbReference>
<dbReference type="InterPro" id="IPR027417">
    <property type="entry name" value="P-loop_NTPase"/>
</dbReference>
<evidence type="ECO:0000256" key="3">
    <source>
        <dbReference type="SAM" id="MobiDB-lite"/>
    </source>
</evidence>
<gene>
    <name evidence="4" type="primary">yveL_2</name>
    <name evidence="4" type="ORF">BSF38_02418</name>
</gene>
<dbReference type="STRING" id="1387353.BSF38_02418"/>
<feature type="compositionally biased region" description="Basic and acidic residues" evidence="3">
    <location>
        <begin position="34"/>
        <end position="53"/>
    </location>
</feature>
<protein>
    <submittedName>
        <fullName evidence="4">Tyrosine-protein kinase YveL</fullName>
        <ecNumber evidence="4">2.7.10.2</ecNumber>
    </submittedName>
</protein>
<name>A0A1U7CPQ6_9BACT</name>
<keyword evidence="1" id="KW-0547">Nucleotide-binding</keyword>
<evidence type="ECO:0000256" key="2">
    <source>
        <dbReference type="ARBA" id="ARBA00022840"/>
    </source>
</evidence>
<keyword evidence="2" id="KW-0067">ATP-binding</keyword>
<dbReference type="InterPro" id="IPR005702">
    <property type="entry name" value="Wzc-like_C"/>
</dbReference>
<dbReference type="GO" id="GO:0005886">
    <property type="term" value="C:plasma membrane"/>
    <property type="evidence" value="ECO:0007669"/>
    <property type="project" value="TreeGrafter"/>
</dbReference>
<reference evidence="5" key="1">
    <citation type="submission" date="2016-12" db="EMBL/GenBank/DDBJ databases">
        <title>Comparative genomics of four Isosphaeraceae planctomycetes: a common pool of plasmids and glycoside hydrolase genes.</title>
        <authorList>
            <person name="Ivanova A."/>
        </authorList>
    </citation>
    <scope>NUCLEOTIDE SEQUENCE [LARGE SCALE GENOMIC DNA]</scope>
    <source>
        <strain evidence="5">PX4</strain>
    </source>
</reference>
<dbReference type="KEGG" id="pbor:BSF38_02418"/>
<keyword evidence="4" id="KW-0418">Kinase</keyword>
<dbReference type="GO" id="GO:0004715">
    <property type="term" value="F:non-membrane spanning protein tyrosine kinase activity"/>
    <property type="evidence" value="ECO:0007669"/>
    <property type="project" value="UniProtKB-EC"/>
</dbReference>
<feature type="compositionally biased region" description="Polar residues" evidence="3">
    <location>
        <begin position="11"/>
        <end position="24"/>
    </location>
</feature>
<dbReference type="Gene3D" id="3.40.50.300">
    <property type="entry name" value="P-loop containing nucleotide triphosphate hydrolases"/>
    <property type="match status" value="1"/>
</dbReference>
<evidence type="ECO:0000313" key="4">
    <source>
        <dbReference type="EMBL" id="APW60925.1"/>
    </source>
</evidence>
<keyword evidence="4" id="KW-0808">Transferase</keyword>
<evidence type="ECO:0000313" key="5">
    <source>
        <dbReference type="Proteomes" id="UP000186309"/>
    </source>
</evidence>
<accession>A0A1U7CPQ6</accession>
<dbReference type="InterPro" id="IPR050445">
    <property type="entry name" value="Bact_polysacc_biosynth/exp"/>
</dbReference>
<dbReference type="SUPFAM" id="SSF52540">
    <property type="entry name" value="P-loop containing nucleoside triphosphate hydrolases"/>
    <property type="match status" value="1"/>
</dbReference>
<keyword evidence="5" id="KW-1185">Reference proteome</keyword>
<dbReference type="PANTHER" id="PTHR32309">
    <property type="entry name" value="TYROSINE-PROTEIN KINASE"/>
    <property type="match status" value="1"/>
</dbReference>
<proteinExistence type="predicted"/>
<dbReference type="CDD" id="cd05387">
    <property type="entry name" value="BY-kinase"/>
    <property type="match status" value="1"/>
</dbReference>
<dbReference type="Proteomes" id="UP000186309">
    <property type="component" value="Chromosome"/>
</dbReference>
<sequence>MKEVDEALSRAYSQRTQANSSTGVPPSPHWTSRKPADSDRAPADRQDSSERGGRSRATKPLGLPAPGLGHGSGIEIQWPDVVEELERAWGDRFESLADRLLEVRARRNLKVILFTSCHRAEGRTTLVLTLARVLARRPLKTLLVDADLSGPMLARSLGVRPIVGLDDVVEDGQALNEALIESPDERLWLLPMRSAVSRPREFLSSAAWSCAMARLRREFDLVLIDGSPLFTGLSAAVLHNSVDAAVLVHNSATTGQRAILRAQEVLEAGGVPLLGLAETFV</sequence>
<dbReference type="OrthoDB" id="144620at2"/>
<feature type="region of interest" description="Disordered" evidence="3">
    <location>
        <begin position="1"/>
        <end position="71"/>
    </location>
</feature>
<dbReference type="RefSeq" id="WP_076345897.1">
    <property type="nucleotide sequence ID" value="NZ_CP019082.1"/>
</dbReference>
<organism evidence="4 5">
    <name type="scientific">Paludisphaera borealis</name>
    <dbReference type="NCBI Taxonomy" id="1387353"/>
    <lineage>
        <taxon>Bacteria</taxon>
        <taxon>Pseudomonadati</taxon>
        <taxon>Planctomycetota</taxon>
        <taxon>Planctomycetia</taxon>
        <taxon>Isosphaerales</taxon>
        <taxon>Isosphaeraceae</taxon>
        <taxon>Paludisphaera</taxon>
    </lineage>
</organism>
<dbReference type="AlphaFoldDB" id="A0A1U7CPQ6"/>
<dbReference type="PANTHER" id="PTHR32309:SF13">
    <property type="entry name" value="FERRIC ENTEROBACTIN TRANSPORT PROTEIN FEPE"/>
    <property type="match status" value="1"/>
</dbReference>
<dbReference type="EC" id="2.7.10.2" evidence="4"/>